<evidence type="ECO:0000313" key="2">
    <source>
        <dbReference type="EMBL" id="AFP64438.1"/>
    </source>
</evidence>
<feature type="region of interest" description="Disordered" evidence="1">
    <location>
        <begin position="52"/>
        <end position="93"/>
    </location>
</feature>
<organism evidence="2">
    <name type="scientific">Musca domestica</name>
    <name type="common">House fly</name>
    <dbReference type="NCBI Taxonomy" id="7370"/>
    <lineage>
        <taxon>Eukaryota</taxon>
        <taxon>Metazoa</taxon>
        <taxon>Ecdysozoa</taxon>
        <taxon>Arthropoda</taxon>
        <taxon>Hexapoda</taxon>
        <taxon>Insecta</taxon>
        <taxon>Pterygota</taxon>
        <taxon>Neoptera</taxon>
        <taxon>Endopterygota</taxon>
        <taxon>Diptera</taxon>
        <taxon>Brachycera</taxon>
        <taxon>Muscomorpha</taxon>
        <taxon>Muscoidea</taxon>
        <taxon>Muscidae</taxon>
        <taxon>Musca</taxon>
    </lineage>
</organism>
<feature type="compositionally biased region" description="Polar residues" evidence="1">
    <location>
        <begin position="70"/>
        <end position="81"/>
    </location>
</feature>
<protein>
    <submittedName>
        <fullName evidence="2">Uncharacterized protein</fullName>
    </submittedName>
</protein>
<accession>T1PM55</accession>
<dbReference type="EMBL" id="KA649809">
    <property type="protein sequence ID" value="AFP64438.1"/>
    <property type="molecule type" value="mRNA"/>
</dbReference>
<reference evidence="2" key="1">
    <citation type="submission" date="2012-08" db="EMBL/GenBank/DDBJ databases">
        <title>Transcriptome of adult Musca domestica launches a platform for comparative house fly gene expression and characterization of differential gene expression among resistant and susceptible house flies.</title>
        <authorList>
            <person name="Liu N."/>
            <person name="Zhang L."/>
            <person name="Li M."/>
            <person name="Reid W."/>
        </authorList>
    </citation>
    <scope>NUCLEOTIDE SEQUENCE</scope>
    <source>
        <strain evidence="2">ALHF</strain>
        <tissue evidence="2">Whole body</tissue>
    </source>
</reference>
<sequence>MATSEALPISQYPEEPKTYTSSISIKLKPYKFNNSLKDDDIKVFEWHTNVFTPPNTPVVPKPPVTEEEALTSSNANQQSAAPPTPRSNDLFMPAHTFDEKDDLKTSLDKFMSCERYHSQYHKMLQQGTHL</sequence>
<proteinExistence type="evidence at transcript level"/>
<name>T1PM55_MUSDO</name>
<feature type="compositionally biased region" description="Pro residues" evidence="1">
    <location>
        <begin position="54"/>
        <end position="63"/>
    </location>
</feature>
<dbReference type="AlphaFoldDB" id="T1PM55"/>
<evidence type="ECO:0000256" key="1">
    <source>
        <dbReference type="SAM" id="MobiDB-lite"/>
    </source>
</evidence>